<dbReference type="InterPro" id="IPR041657">
    <property type="entry name" value="HTH_17"/>
</dbReference>
<evidence type="ECO:0000259" key="2">
    <source>
        <dbReference type="Pfam" id="PF12728"/>
    </source>
</evidence>
<feature type="domain" description="Helix-turn-helix" evidence="2">
    <location>
        <begin position="5"/>
        <end position="55"/>
    </location>
</feature>
<dbReference type="Proteomes" id="UP000198976">
    <property type="component" value="Chromosome I"/>
</dbReference>
<sequence length="77" mass="8587">MTGRLLTTSEVAELLQMTPDAVRVMRQRPGGIRYIKLGNRVRYAPADVMAWVNEGRSNGKQNSVAAYGTTQARRPRP</sequence>
<protein>
    <submittedName>
        <fullName evidence="3">DNA binding domain-containing protein, excisionase family</fullName>
    </submittedName>
</protein>
<reference evidence="3 4" key="1">
    <citation type="submission" date="2016-10" db="EMBL/GenBank/DDBJ databases">
        <authorList>
            <person name="Varghese N."/>
            <person name="Submissions S."/>
        </authorList>
    </citation>
    <scope>NUCLEOTIDE SEQUENCE [LARGE SCALE GENOMIC DNA]</scope>
    <source>
        <strain evidence="3 4">DSM 9169</strain>
    </source>
</reference>
<dbReference type="RefSeq" id="WP_092648978.1">
    <property type="nucleotide sequence ID" value="NZ_LT629792.1"/>
</dbReference>
<accession>A0ABY0VCJ1</accession>
<evidence type="ECO:0000256" key="1">
    <source>
        <dbReference type="SAM" id="MobiDB-lite"/>
    </source>
</evidence>
<dbReference type="SUPFAM" id="SSF46955">
    <property type="entry name" value="Putative DNA-binding domain"/>
    <property type="match status" value="1"/>
</dbReference>
<dbReference type="InterPro" id="IPR009061">
    <property type="entry name" value="DNA-bd_dom_put_sf"/>
</dbReference>
<evidence type="ECO:0000313" key="3">
    <source>
        <dbReference type="EMBL" id="SDU08449.1"/>
    </source>
</evidence>
<keyword evidence="4" id="KW-1185">Reference proteome</keyword>
<feature type="region of interest" description="Disordered" evidence="1">
    <location>
        <begin position="58"/>
        <end position="77"/>
    </location>
</feature>
<dbReference type="Pfam" id="PF12728">
    <property type="entry name" value="HTH_17"/>
    <property type="match status" value="1"/>
</dbReference>
<name>A0ABY0VCJ1_9ACTO</name>
<organism evidence="3 4">
    <name type="scientific">Schaalia radingae</name>
    <dbReference type="NCBI Taxonomy" id="131110"/>
    <lineage>
        <taxon>Bacteria</taxon>
        <taxon>Bacillati</taxon>
        <taxon>Actinomycetota</taxon>
        <taxon>Actinomycetes</taxon>
        <taxon>Actinomycetales</taxon>
        <taxon>Actinomycetaceae</taxon>
        <taxon>Schaalia</taxon>
    </lineage>
</organism>
<evidence type="ECO:0000313" key="4">
    <source>
        <dbReference type="Proteomes" id="UP000198976"/>
    </source>
</evidence>
<proteinExistence type="predicted"/>
<gene>
    <name evidence="3" type="ORF">SAMN04489714_2064</name>
</gene>
<dbReference type="EMBL" id="LT629792">
    <property type="protein sequence ID" value="SDU08449.1"/>
    <property type="molecule type" value="Genomic_DNA"/>
</dbReference>